<dbReference type="AlphaFoldDB" id="A0A6L3T2K3"/>
<dbReference type="InterPro" id="IPR018666">
    <property type="entry name" value="DUF2125"/>
</dbReference>
<feature type="transmembrane region" description="Helical" evidence="2">
    <location>
        <begin position="32"/>
        <end position="55"/>
    </location>
</feature>
<dbReference type="EMBL" id="VZZK01000010">
    <property type="protein sequence ID" value="KAB1079091.1"/>
    <property type="molecule type" value="Genomic_DNA"/>
</dbReference>
<dbReference type="Pfam" id="PF09898">
    <property type="entry name" value="DUF2125"/>
    <property type="match status" value="1"/>
</dbReference>
<evidence type="ECO:0000256" key="1">
    <source>
        <dbReference type="SAM" id="MobiDB-lite"/>
    </source>
</evidence>
<evidence type="ECO:0000256" key="2">
    <source>
        <dbReference type="SAM" id="Phobius"/>
    </source>
</evidence>
<comment type="caution">
    <text evidence="3">The sequence shown here is derived from an EMBL/GenBank/DDBJ whole genome shotgun (WGS) entry which is preliminary data.</text>
</comment>
<organism evidence="3 4">
    <name type="scientific">Methylobacterium soli</name>
    <dbReference type="NCBI Taxonomy" id="553447"/>
    <lineage>
        <taxon>Bacteria</taxon>
        <taxon>Pseudomonadati</taxon>
        <taxon>Pseudomonadota</taxon>
        <taxon>Alphaproteobacteria</taxon>
        <taxon>Hyphomicrobiales</taxon>
        <taxon>Methylobacteriaceae</taxon>
        <taxon>Methylobacterium</taxon>
    </lineage>
</organism>
<evidence type="ECO:0000313" key="3">
    <source>
        <dbReference type="EMBL" id="KAB1079091.1"/>
    </source>
</evidence>
<accession>A0A6L3T2K3</accession>
<gene>
    <name evidence="3" type="ORF">F6X53_11975</name>
</gene>
<protein>
    <submittedName>
        <fullName evidence="3">DUF2125 domain-containing protein</fullName>
    </submittedName>
</protein>
<feature type="region of interest" description="Disordered" evidence="1">
    <location>
        <begin position="1"/>
        <end position="24"/>
    </location>
</feature>
<keyword evidence="4" id="KW-1185">Reference proteome</keyword>
<proteinExistence type="predicted"/>
<keyword evidence="2" id="KW-1133">Transmembrane helix</keyword>
<reference evidence="3 4" key="1">
    <citation type="submission" date="2019-09" db="EMBL/GenBank/DDBJ databases">
        <title>YIM 48816 draft genome.</title>
        <authorList>
            <person name="Jiang L."/>
        </authorList>
    </citation>
    <scope>NUCLEOTIDE SEQUENCE [LARGE SCALE GENOMIC DNA]</scope>
    <source>
        <strain evidence="3 4">YIM 48816</strain>
    </source>
</reference>
<dbReference type="Proteomes" id="UP000474159">
    <property type="component" value="Unassembled WGS sequence"/>
</dbReference>
<name>A0A6L3T2K3_9HYPH</name>
<dbReference type="RefSeq" id="WP_151000256.1">
    <property type="nucleotide sequence ID" value="NZ_BPQY01000623.1"/>
</dbReference>
<evidence type="ECO:0000313" key="4">
    <source>
        <dbReference type="Proteomes" id="UP000474159"/>
    </source>
</evidence>
<dbReference type="OrthoDB" id="7169664at2"/>
<sequence>MARDTGRIDPSNIEPPQAGLPRAGAPKRRGRLGLFLPFILLLVVAALWTAGWFYIRDRATREIDGWLAREAAAGRSWTCADRAITGYPFRLELRCASLKLARQDGSFTLGPITALVQVYQPRHGLLQAAGPFHVEQGGLTGDVTWKSLEGSFHGAADGFVRASLVVDAPKGSVKGAMLAPIDFDVKHLELHARPTPGRFDSDGAVDVSLRVAQAAVPMLDAFVGAAAPADLALDASVNRATTFRTGPVPQELEAWRRAGGSLDIALLSIAKGDRRLQAHGSLDLDESHRLAGQLDLRAAGLESLVGQVMGQRFGADRGALIGNLVGQLLGGGRRQPPQPDAAPGEAPLKALPPLRLAEGRLSLGPFPIPNVQLEPLY</sequence>
<keyword evidence="2" id="KW-0472">Membrane</keyword>
<keyword evidence="2" id="KW-0812">Transmembrane</keyword>